<evidence type="ECO:0000256" key="5">
    <source>
        <dbReference type="ARBA" id="ARBA00023172"/>
    </source>
</evidence>
<reference evidence="9 10" key="1">
    <citation type="submission" date="2016-10" db="EMBL/GenBank/DDBJ databases">
        <authorList>
            <person name="de Groot N.N."/>
        </authorList>
    </citation>
    <scope>NUCLEOTIDE SEQUENCE [LARGE SCALE GENOMIC DNA]</scope>
    <source>
        <strain evidence="9 10">DSM 10317</strain>
    </source>
</reference>
<dbReference type="InterPro" id="IPR010998">
    <property type="entry name" value="Integrase_recombinase_N"/>
</dbReference>
<evidence type="ECO:0000313" key="9">
    <source>
        <dbReference type="EMBL" id="SCZ80657.1"/>
    </source>
</evidence>
<keyword evidence="5" id="KW-0233">DNA recombination</keyword>
<feature type="domain" description="Tyr recombinase" evidence="7">
    <location>
        <begin position="222"/>
        <end position="418"/>
    </location>
</feature>
<comment type="similarity">
    <text evidence="2">Belongs to the 'phage' integrase family.</text>
</comment>
<evidence type="ECO:0000259" key="8">
    <source>
        <dbReference type="PROSITE" id="PS51900"/>
    </source>
</evidence>
<name>A0A1G5S3E7_PSEXY</name>
<dbReference type="GO" id="GO:0006310">
    <property type="term" value="P:DNA recombination"/>
    <property type="evidence" value="ECO:0007669"/>
    <property type="project" value="UniProtKB-KW"/>
</dbReference>
<dbReference type="Gene3D" id="1.10.150.130">
    <property type="match status" value="1"/>
</dbReference>
<dbReference type="InterPro" id="IPR004107">
    <property type="entry name" value="Integrase_SAM-like_N"/>
</dbReference>
<dbReference type="Pfam" id="PF14659">
    <property type="entry name" value="Phage_int_SAM_3"/>
    <property type="match status" value="1"/>
</dbReference>
<dbReference type="Pfam" id="PF00589">
    <property type="entry name" value="Phage_integrase"/>
    <property type="match status" value="1"/>
</dbReference>
<comment type="function">
    <text evidence="1">Site-specific tyrosine recombinase, which acts by catalyzing the cutting and rejoining of the recombining DNA molecules.</text>
</comment>
<dbReference type="GO" id="GO:0015074">
    <property type="term" value="P:DNA integration"/>
    <property type="evidence" value="ECO:0007669"/>
    <property type="project" value="UniProtKB-KW"/>
</dbReference>
<dbReference type="PROSITE" id="PS51900">
    <property type="entry name" value="CB"/>
    <property type="match status" value="1"/>
</dbReference>
<gene>
    <name evidence="9" type="ORF">SAMN02910350_02407</name>
</gene>
<dbReference type="InterPro" id="IPR002104">
    <property type="entry name" value="Integrase_catalytic"/>
</dbReference>
<dbReference type="InterPro" id="IPR044068">
    <property type="entry name" value="CB"/>
</dbReference>
<evidence type="ECO:0000256" key="4">
    <source>
        <dbReference type="ARBA" id="ARBA00023125"/>
    </source>
</evidence>
<organism evidence="9 10">
    <name type="scientific">Pseudobutyrivibrio xylanivorans</name>
    <dbReference type="NCBI Taxonomy" id="185007"/>
    <lineage>
        <taxon>Bacteria</taxon>
        <taxon>Bacillati</taxon>
        <taxon>Bacillota</taxon>
        <taxon>Clostridia</taxon>
        <taxon>Lachnospirales</taxon>
        <taxon>Lachnospiraceae</taxon>
        <taxon>Pseudobutyrivibrio</taxon>
    </lineage>
</organism>
<evidence type="ECO:0000256" key="2">
    <source>
        <dbReference type="ARBA" id="ARBA00008857"/>
    </source>
</evidence>
<evidence type="ECO:0000256" key="6">
    <source>
        <dbReference type="PROSITE-ProRule" id="PRU01248"/>
    </source>
</evidence>
<dbReference type="AlphaFoldDB" id="A0A1G5S3E7"/>
<evidence type="ECO:0000256" key="1">
    <source>
        <dbReference type="ARBA" id="ARBA00003283"/>
    </source>
</evidence>
<dbReference type="Gene3D" id="1.10.443.10">
    <property type="entry name" value="Intergrase catalytic core"/>
    <property type="match status" value="1"/>
</dbReference>
<dbReference type="PANTHER" id="PTHR30629:SF2">
    <property type="entry name" value="PROPHAGE INTEGRASE INTS-RELATED"/>
    <property type="match status" value="1"/>
</dbReference>
<dbReference type="SUPFAM" id="SSF56349">
    <property type="entry name" value="DNA breaking-rejoining enzymes"/>
    <property type="match status" value="1"/>
</dbReference>
<sequence>MNLQNIKDDRPIILDDNTTLRPRDLQLLFSCGMESAKVNEMITEAKRNYVKSKHSRAIFQLPPSKSWKNGCYKTYVYVDSKRKEITSSTEDKLIEKLYDFYYEEENKVKTLEQVFELFMDYKKNCLNRRDKTIITDRTRFKHVSKALLEMDINKITDEDIRRFIVTELLPNNPKPAFIKRMIQSLGAVFEYGIKKKLCFDNPVRYIEAQDYYKQCDQHTKTDEEKAFSTEELALITEDANKYLDNPRVLMSLLAKETGMRAGELSALHVEDIGDDFIHVHRQQIKESEGDHNRLIEVGYTKDERMHPHNGRFIPITDDARRVISLAMAIPGESQYLFHDANCSNMVPTDGYVHNLRKRCKRLGCVPTNNHAFRMAFNSRLIEMGFSASDRALILGHEVQTNEAHYSLTDKRKLNDIKERLTQNKEEP</sequence>
<evidence type="ECO:0000313" key="10">
    <source>
        <dbReference type="Proteomes" id="UP000199428"/>
    </source>
</evidence>
<keyword evidence="3" id="KW-0229">DNA integration</keyword>
<dbReference type="Proteomes" id="UP000199428">
    <property type="component" value="Unassembled WGS sequence"/>
</dbReference>
<dbReference type="GO" id="GO:0003677">
    <property type="term" value="F:DNA binding"/>
    <property type="evidence" value="ECO:0007669"/>
    <property type="project" value="UniProtKB-UniRule"/>
</dbReference>
<dbReference type="PANTHER" id="PTHR30629">
    <property type="entry name" value="PROPHAGE INTEGRASE"/>
    <property type="match status" value="1"/>
</dbReference>
<evidence type="ECO:0000259" key="7">
    <source>
        <dbReference type="PROSITE" id="PS51898"/>
    </source>
</evidence>
<dbReference type="InterPro" id="IPR011010">
    <property type="entry name" value="DNA_brk_join_enz"/>
</dbReference>
<keyword evidence="4 6" id="KW-0238">DNA-binding</keyword>
<protein>
    <submittedName>
        <fullName evidence="9">Site-specific recombinase XerD</fullName>
    </submittedName>
</protein>
<dbReference type="EMBL" id="FMWK01000015">
    <property type="protein sequence ID" value="SCZ80657.1"/>
    <property type="molecule type" value="Genomic_DNA"/>
</dbReference>
<dbReference type="InterPro" id="IPR050808">
    <property type="entry name" value="Phage_Integrase"/>
</dbReference>
<accession>A0A1G5S3E7</accession>
<dbReference type="InterPro" id="IPR013762">
    <property type="entry name" value="Integrase-like_cat_sf"/>
</dbReference>
<proteinExistence type="inferred from homology"/>
<dbReference type="RefSeq" id="WP_090163673.1">
    <property type="nucleotide sequence ID" value="NZ_FMWK01000015.1"/>
</dbReference>
<feature type="domain" description="Core-binding (CB)" evidence="8">
    <location>
        <begin position="109"/>
        <end position="193"/>
    </location>
</feature>
<dbReference type="PROSITE" id="PS51898">
    <property type="entry name" value="TYR_RECOMBINASE"/>
    <property type="match status" value="1"/>
</dbReference>
<evidence type="ECO:0000256" key="3">
    <source>
        <dbReference type="ARBA" id="ARBA00022908"/>
    </source>
</evidence>